<dbReference type="AlphaFoldDB" id="A0AAV5UJY4"/>
<dbReference type="PANTHER" id="PTHR13083">
    <property type="entry name" value="WD REPEAT-CONTAINING PROTEIN 91"/>
    <property type="match status" value="1"/>
</dbReference>
<dbReference type="PANTHER" id="PTHR13083:SF3">
    <property type="entry name" value="WD REPEAT-CONTAINING PROTEIN 91"/>
    <property type="match status" value="1"/>
</dbReference>
<feature type="domain" description="ARMC9 CTLH-like" evidence="5">
    <location>
        <begin position="44"/>
        <end position="166"/>
    </location>
</feature>
<evidence type="ECO:0000256" key="3">
    <source>
        <dbReference type="ARBA" id="ARBA00006128"/>
    </source>
</evidence>
<dbReference type="GO" id="GO:0031902">
    <property type="term" value="C:late endosome membrane"/>
    <property type="evidence" value="ECO:0007669"/>
    <property type="project" value="TreeGrafter"/>
</dbReference>
<dbReference type="InterPro" id="IPR056327">
    <property type="entry name" value="ARMC9_CTLH-like_dom"/>
</dbReference>
<evidence type="ECO:0000313" key="6">
    <source>
        <dbReference type="EMBL" id="GMT07267.1"/>
    </source>
</evidence>
<comment type="similarity">
    <text evidence="3">Belongs to the WD repeat WDR91 family.</text>
</comment>
<name>A0AAV5UJY4_9BILA</name>
<evidence type="ECO:0000256" key="4">
    <source>
        <dbReference type="ARBA" id="ARBA00022753"/>
    </source>
</evidence>
<dbReference type="GO" id="GO:0031901">
    <property type="term" value="C:early endosome membrane"/>
    <property type="evidence" value="ECO:0007669"/>
    <property type="project" value="TreeGrafter"/>
</dbReference>
<dbReference type="EMBL" id="BTSX01000006">
    <property type="protein sequence ID" value="GMT07267.1"/>
    <property type="molecule type" value="Genomic_DNA"/>
</dbReference>
<protein>
    <recommendedName>
        <fullName evidence="5">ARMC9 CTLH-like domain-containing protein</fullName>
    </recommendedName>
</protein>
<comment type="caution">
    <text evidence="6">The sequence shown here is derived from an EMBL/GenBank/DDBJ whole genome shotgun (WGS) entry which is preliminary data.</text>
</comment>
<proteinExistence type="inferred from homology"/>
<gene>
    <name evidence="6" type="ORF">PENTCL1PPCAC_29441</name>
</gene>
<dbReference type="Proteomes" id="UP001432027">
    <property type="component" value="Unassembled WGS sequence"/>
</dbReference>
<keyword evidence="7" id="KW-1185">Reference proteome</keyword>
<evidence type="ECO:0000259" key="5">
    <source>
        <dbReference type="Pfam" id="PF23138"/>
    </source>
</evidence>
<dbReference type="GO" id="GO:0045022">
    <property type="term" value="P:early endosome to late endosome transport"/>
    <property type="evidence" value="ECO:0007669"/>
    <property type="project" value="InterPro"/>
</dbReference>
<comment type="subcellular location">
    <subcellularLocation>
        <location evidence="1">Early endosome</location>
    </subcellularLocation>
    <subcellularLocation>
        <location evidence="2">Late endosome</location>
    </subcellularLocation>
</comment>
<evidence type="ECO:0000256" key="2">
    <source>
        <dbReference type="ARBA" id="ARBA00004603"/>
    </source>
</evidence>
<sequence>LLQIMSEKAVKELVTDFLQLKGLNDVGLQLTLASDAKPAKDRIVSELLDLVDNLKWAEFRAKWESLNEQIFACLTSDQSALASELEIDLQKLYLIRCISKGEKKRCLAFFTEMSAFIEDNKAWNDWLCLPYVAEPRDLEPFKRYFSKQWREVFALSLHNFFNVILNSRSRSLLSLLAERRTEQNSGAISPSSSFSEGFFPEGEALGSELVTAMGSLDEELLDEFAVIAQCTGPLKSTSSKQSLKTIIKNISAKRTVTVSESDKN</sequence>
<evidence type="ECO:0000313" key="7">
    <source>
        <dbReference type="Proteomes" id="UP001432027"/>
    </source>
</evidence>
<dbReference type="Pfam" id="PF23138">
    <property type="entry name" value="CTLH_Armc9"/>
    <property type="match status" value="1"/>
</dbReference>
<dbReference type="InterPro" id="IPR039724">
    <property type="entry name" value="WDR91"/>
</dbReference>
<keyword evidence="4" id="KW-0967">Endosome</keyword>
<organism evidence="6 7">
    <name type="scientific">Pristionchus entomophagus</name>
    <dbReference type="NCBI Taxonomy" id="358040"/>
    <lineage>
        <taxon>Eukaryota</taxon>
        <taxon>Metazoa</taxon>
        <taxon>Ecdysozoa</taxon>
        <taxon>Nematoda</taxon>
        <taxon>Chromadorea</taxon>
        <taxon>Rhabditida</taxon>
        <taxon>Rhabditina</taxon>
        <taxon>Diplogasteromorpha</taxon>
        <taxon>Diplogasteroidea</taxon>
        <taxon>Neodiplogasteridae</taxon>
        <taxon>Pristionchus</taxon>
    </lineage>
</organism>
<evidence type="ECO:0000256" key="1">
    <source>
        <dbReference type="ARBA" id="ARBA00004412"/>
    </source>
</evidence>
<feature type="non-terminal residue" evidence="6">
    <location>
        <position position="1"/>
    </location>
</feature>
<dbReference type="GO" id="GO:0051898">
    <property type="term" value="P:negative regulation of phosphatidylinositol 3-kinase/protein kinase B signal transduction"/>
    <property type="evidence" value="ECO:0007669"/>
    <property type="project" value="InterPro"/>
</dbReference>
<dbReference type="GO" id="GO:0141039">
    <property type="term" value="F:phosphatidylinositol 3-kinase inhibitor activity"/>
    <property type="evidence" value="ECO:0007669"/>
    <property type="project" value="InterPro"/>
</dbReference>
<reference evidence="6" key="1">
    <citation type="submission" date="2023-10" db="EMBL/GenBank/DDBJ databases">
        <title>Genome assembly of Pristionchus species.</title>
        <authorList>
            <person name="Yoshida K."/>
            <person name="Sommer R.J."/>
        </authorList>
    </citation>
    <scope>NUCLEOTIDE SEQUENCE</scope>
    <source>
        <strain evidence="6">RS0144</strain>
    </source>
</reference>
<accession>A0AAV5UJY4</accession>